<proteinExistence type="inferred from homology"/>
<dbReference type="InterPro" id="IPR013538">
    <property type="entry name" value="ASHA1/2-like_C"/>
</dbReference>
<dbReference type="RefSeq" id="WP_277192086.1">
    <property type="nucleotide sequence ID" value="NZ_JAROAV010000028.1"/>
</dbReference>
<dbReference type="EMBL" id="JAROAV010000028">
    <property type="protein sequence ID" value="MDF8264668.1"/>
    <property type="molecule type" value="Genomic_DNA"/>
</dbReference>
<evidence type="ECO:0000313" key="4">
    <source>
        <dbReference type="Proteomes" id="UP001528912"/>
    </source>
</evidence>
<protein>
    <submittedName>
        <fullName evidence="3">SRPBCC family protein</fullName>
    </submittedName>
</protein>
<accession>A0ABT6C741</accession>
<evidence type="ECO:0000313" key="3">
    <source>
        <dbReference type="EMBL" id="MDF8264668.1"/>
    </source>
</evidence>
<comment type="similarity">
    <text evidence="1">Belongs to the AHA1 family.</text>
</comment>
<dbReference type="Pfam" id="PF08327">
    <property type="entry name" value="AHSA1"/>
    <property type="match status" value="1"/>
</dbReference>
<dbReference type="Proteomes" id="UP001528912">
    <property type="component" value="Unassembled WGS sequence"/>
</dbReference>
<dbReference type="SUPFAM" id="SSF55961">
    <property type="entry name" value="Bet v1-like"/>
    <property type="match status" value="1"/>
</dbReference>
<evidence type="ECO:0000259" key="2">
    <source>
        <dbReference type="Pfam" id="PF08327"/>
    </source>
</evidence>
<sequence>MSNAPTKREAQIVADPDVPTITITREFDAPPEKVYRAWAEPELVKQWMGPRSIDMQIHTWECRTGGSYRYDAQRDGEAVAHFFGSFHEAVPGERLVQTFGFEELPGAVALETMTFEPLDDGRRCRIVAVSVVDSMEAQAGMMASGMEVGIQEGYEKLDELLASGGVR</sequence>
<dbReference type="CDD" id="cd07826">
    <property type="entry name" value="SRPBCC_CalC_Aha1-like_9"/>
    <property type="match status" value="1"/>
</dbReference>
<name>A0ABT6C741_9MICO</name>
<dbReference type="InterPro" id="IPR023393">
    <property type="entry name" value="START-like_dom_sf"/>
</dbReference>
<keyword evidence="4" id="KW-1185">Reference proteome</keyword>
<gene>
    <name evidence="3" type="ORF">P4R38_10470</name>
</gene>
<evidence type="ECO:0000256" key="1">
    <source>
        <dbReference type="ARBA" id="ARBA00006817"/>
    </source>
</evidence>
<dbReference type="Gene3D" id="3.30.530.20">
    <property type="match status" value="1"/>
</dbReference>
<feature type="domain" description="Activator of Hsp90 ATPase homologue 1/2-like C-terminal" evidence="2">
    <location>
        <begin position="28"/>
        <end position="161"/>
    </location>
</feature>
<comment type="caution">
    <text evidence="3">The sequence shown here is derived from an EMBL/GenBank/DDBJ whole genome shotgun (WGS) entry which is preliminary data.</text>
</comment>
<organism evidence="3 4">
    <name type="scientific">Luteipulveratus flavus</name>
    <dbReference type="NCBI Taxonomy" id="3031728"/>
    <lineage>
        <taxon>Bacteria</taxon>
        <taxon>Bacillati</taxon>
        <taxon>Actinomycetota</taxon>
        <taxon>Actinomycetes</taxon>
        <taxon>Micrococcales</taxon>
        <taxon>Dermacoccaceae</taxon>
        <taxon>Luteipulveratus</taxon>
    </lineage>
</organism>
<reference evidence="3 4" key="1">
    <citation type="submission" date="2023-03" db="EMBL/GenBank/DDBJ databases">
        <title>YIM 133296 draft genome.</title>
        <authorList>
            <person name="Xiong L."/>
        </authorList>
    </citation>
    <scope>NUCLEOTIDE SEQUENCE [LARGE SCALE GENOMIC DNA]</scope>
    <source>
        <strain evidence="3 4">YIM 133296</strain>
    </source>
</reference>